<dbReference type="AlphaFoldDB" id="C4JUX5"/>
<accession>C4JUX5</accession>
<name>C4JUX5_UNCRE</name>
<dbReference type="EMBL" id="CH476617">
    <property type="protein sequence ID" value="EEP80086.1"/>
    <property type="molecule type" value="Genomic_DNA"/>
</dbReference>
<keyword evidence="2" id="KW-1185">Reference proteome</keyword>
<dbReference type="VEuPathDB" id="FungiDB:UREG_04928"/>
<dbReference type="HOGENOM" id="CLU_094823_0_0_1"/>
<organism evidence="1 2">
    <name type="scientific">Uncinocarpus reesii (strain UAMH 1704)</name>
    <dbReference type="NCBI Taxonomy" id="336963"/>
    <lineage>
        <taxon>Eukaryota</taxon>
        <taxon>Fungi</taxon>
        <taxon>Dikarya</taxon>
        <taxon>Ascomycota</taxon>
        <taxon>Pezizomycotina</taxon>
        <taxon>Eurotiomycetes</taxon>
        <taxon>Eurotiomycetidae</taxon>
        <taxon>Onygenales</taxon>
        <taxon>Onygenaceae</taxon>
        <taxon>Uncinocarpus</taxon>
    </lineage>
</organism>
<reference evidence="2" key="1">
    <citation type="journal article" date="2009" name="Genome Res.">
        <title>Comparative genomic analyses of the human fungal pathogens Coccidioides and their relatives.</title>
        <authorList>
            <person name="Sharpton T.J."/>
            <person name="Stajich J.E."/>
            <person name="Rounsley S.D."/>
            <person name="Gardner M.J."/>
            <person name="Wortman J.R."/>
            <person name="Jordar V.S."/>
            <person name="Maiti R."/>
            <person name="Kodira C.D."/>
            <person name="Neafsey D.E."/>
            <person name="Zeng Q."/>
            <person name="Hung C.-Y."/>
            <person name="McMahan C."/>
            <person name="Muszewska A."/>
            <person name="Grynberg M."/>
            <person name="Mandel M.A."/>
            <person name="Kellner E.M."/>
            <person name="Barker B.M."/>
            <person name="Galgiani J.N."/>
            <person name="Orbach M.J."/>
            <person name="Kirkland T.N."/>
            <person name="Cole G.T."/>
            <person name="Henn M.R."/>
            <person name="Birren B.W."/>
            <person name="Taylor J.W."/>
        </authorList>
    </citation>
    <scope>NUCLEOTIDE SEQUENCE [LARGE SCALE GENOMIC DNA]</scope>
    <source>
        <strain evidence="2">UAMH 1704</strain>
    </source>
</reference>
<dbReference type="OMA" id="MEERTNG"/>
<dbReference type="eggNOG" id="ENOG502QVKK">
    <property type="taxonomic scope" value="Eukaryota"/>
</dbReference>
<dbReference type="InParanoid" id="C4JUX5"/>
<evidence type="ECO:0000313" key="1">
    <source>
        <dbReference type="EMBL" id="EEP80086.1"/>
    </source>
</evidence>
<dbReference type="OrthoDB" id="5358475at2759"/>
<proteinExistence type="predicted"/>
<dbReference type="GeneID" id="8437979"/>
<dbReference type="Proteomes" id="UP000002058">
    <property type="component" value="Unassembled WGS sequence"/>
</dbReference>
<protein>
    <submittedName>
        <fullName evidence="1">Uncharacterized protein</fullName>
    </submittedName>
</protein>
<gene>
    <name evidence="1" type="ORF">UREG_04928</name>
</gene>
<sequence>MFVRLGADGIAHALLGPGSVQTTTKSGSRVKITCDTGYPFGKVFWYSIEAEGDFVFHVRVPKWANTDRSWISVDGGPRHPLSPNTNDGMQGLRLSTGKHVVMYSLDTEIRVVPRANNTVSIYHGALLYAVPLNPEVTYTQSTYPNAPPLAREYTMTPRKKWNLAIDPSSLRFKGLSDPHAPLPKPVWGEGNSVTTIAARVCQIKWELTEPRGHAPNPPRGSDRECVGEPFTVELVPYGTAKLHMAELPVMQ</sequence>
<evidence type="ECO:0000313" key="2">
    <source>
        <dbReference type="Proteomes" id="UP000002058"/>
    </source>
</evidence>
<dbReference type="KEGG" id="ure:UREG_04928"/>
<dbReference type="RefSeq" id="XP_002584239.1">
    <property type="nucleotide sequence ID" value="XM_002584193.1"/>
</dbReference>